<feature type="domain" description="Beta-lactamase-related" evidence="8">
    <location>
        <begin position="852"/>
        <end position="1061"/>
    </location>
</feature>
<dbReference type="InterPro" id="IPR036962">
    <property type="entry name" value="Glyco_hydro_3_N_sf"/>
</dbReference>
<gene>
    <name evidence="11" type="ORF">DJ013_12960</name>
</gene>
<dbReference type="Gene3D" id="3.40.50.1700">
    <property type="entry name" value="Glycoside hydrolase family 3 C-terminal domain"/>
    <property type="match status" value="1"/>
</dbReference>
<dbReference type="KEGG" id="als:DJ013_12960"/>
<feature type="chain" id="PRO_5016352246" description="beta-N-acetylhexosaminidase" evidence="7">
    <location>
        <begin position="21"/>
        <end position="1084"/>
    </location>
</feature>
<dbReference type="EMBL" id="CP029480">
    <property type="protein sequence ID" value="AWV99025.1"/>
    <property type="molecule type" value="Genomic_DNA"/>
</dbReference>
<dbReference type="PANTHER" id="PTHR30480:SF13">
    <property type="entry name" value="BETA-HEXOSAMINIDASE"/>
    <property type="match status" value="1"/>
</dbReference>
<reference evidence="11 12" key="1">
    <citation type="submission" date="2018-05" db="EMBL/GenBank/DDBJ databases">
        <title>Complete genome sequence of Arcticibacterium luteifluviistationis SM1504T, a cytophagaceae bacterium isolated from Arctic surface seawater.</title>
        <authorList>
            <person name="Li Y."/>
            <person name="Qin Q.-L."/>
        </authorList>
    </citation>
    <scope>NUCLEOTIDE SEQUENCE [LARGE SCALE GENOMIC DNA]</scope>
    <source>
        <strain evidence="11 12">SM1504</strain>
    </source>
</reference>
<evidence type="ECO:0000256" key="2">
    <source>
        <dbReference type="ARBA" id="ARBA00005336"/>
    </source>
</evidence>
<dbReference type="SUPFAM" id="SSF52279">
    <property type="entry name" value="Beta-D-glucan exohydrolase, C-terminal domain"/>
    <property type="match status" value="1"/>
</dbReference>
<feature type="signal peptide" evidence="7">
    <location>
        <begin position="1"/>
        <end position="20"/>
    </location>
</feature>
<comment type="catalytic activity">
    <reaction evidence="1">
        <text>Hydrolysis of terminal non-reducing N-acetyl-D-hexosamine residues in N-acetyl-beta-D-hexosaminides.</text>
        <dbReference type="EC" id="3.2.1.52"/>
    </reaction>
</comment>
<evidence type="ECO:0000313" key="11">
    <source>
        <dbReference type="EMBL" id="AWV99025.1"/>
    </source>
</evidence>
<dbReference type="SUPFAM" id="SSF51445">
    <property type="entry name" value="(Trans)glycosidases"/>
    <property type="match status" value="1"/>
</dbReference>
<evidence type="ECO:0000313" key="12">
    <source>
        <dbReference type="Proteomes" id="UP000249873"/>
    </source>
</evidence>
<dbReference type="RefSeq" id="WP_111372218.1">
    <property type="nucleotide sequence ID" value="NZ_CP029480.1"/>
</dbReference>
<evidence type="ECO:0000256" key="3">
    <source>
        <dbReference type="ARBA" id="ARBA00012663"/>
    </source>
</evidence>
<evidence type="ECO:0000259" key="8">
    <source>
        <dbReference type="Pfam" id="PF00144"/>
    </source>
</evidence>
<dbReference type="InterPro" id="IPR001466">
    <property type="entry name" value="Beta-lactam-related"/>
</dbReference>
<feature type="domain" description="Beta-lactamase-related" evidence="8">
    <location>
        <begin position="595"/>
        <end position="751"/>
    </location>
</feature>
<dbReference type="InterPro" id="IPR012338">
    <property type="entry name" value="Beta-lactam/transpept-like"/>
</dbReference>
<evidence type="ECO:0000256" key="1">
    <source>
        <dbReference type="ARBA" id="ARBA00001231"/>
    </source>
</evidence>
<dbReference type="Proteomes" id="UP000249873">
    <property type="component" value="Chromosome"/>
</dbReference>
<dbReference type="Pfam" id="PF01915">
    <property type="entry name" value="Glyco_hydro_3_C"/>
    <property type="match status" value="1"/>
</dbReference>
<sequence length="1084" mass="121615">MPRIAFLLCLFLSVTFSSSAQERPDFLTNYNGVWVDSVFNSLTIDQKIGQLLMPRGNFSGQGYEPEKLKEWVEKYQIGGLAMFAGQPSVQAQIINDLQELSEVPLLIGMDFEWGLAMRLDSTVRFPYQLSLGAMDGETALIEAMGREIALQCKRLGVHVNYGPVADVNVNPNNPVINFRSFGEDKLDVARKAMAYMKGLQSEHVIATAKHFPGHGDTGVDSHYDLPVIPHNRARLDSIELFPFKAMINNGLTGIMTAHLSIPALDDTPNLAATLSPKIITEVLKKDLGFEGLTFTDAMDMQGITKHFPNGTALVQAIIAGNDILETFIDVPTAVKAIKAALKTGELTEEILNERVLKILKAKSWVGLDHYKPTQVNNLITDLNTKNADYLNREFAEKTLTLVKNENNTLPIRNLQSKIAFVSLDDPQTTLFQEMASNYTNVDFYNMPAKPSESLIKVIQNKTKDYEQLVIGVHLQSIRPYSNYGVTEGNQAALNALLENPNVTVVLFGNAFSLDKIKGLEKAKAIVVANQLSPYMEEAATQAIFGAIPFLGHLPVTVNEMYPYRHGLYPAALKRLAYGVPEQVGLNSSILNARIDSVIYHGLTEKAYPGAVMQVAKDGRVIYRKAIGFHTYKDAKNGVVLEEEQTFEKGNKDVMDNYDPFEPNSQVGSPMLIGNAEAKNLRGAVQLTDLYGLASVTKISTSALAVMQLMTENKFDLDAPFGQYYEEFKGTNKENLTFRDMLTHRSGLKAWIPFWMDCIDSLTTINNGLIKHPELLSQFEYFPEPELNFFQRIFSKKTPPAIDYQGSVLRNNDLWLGLMDSKTITWKPNIFSNAASDTFTVQVADTLWLHKDYKKTIFKQIETSKVKPEQGYVYSDMHYYFYPEIVPRITGKPWEAYLKETYKDLGANSLTYNPRRFYPLSQIVPTELDTLFRKSQIHGRVHDEGAALLSGVSGHAGLFGNANDLMKLMQMYLQNGYYGGKQFISPEVIMECTKYQFDPVENRRAIAFDKLHPNKEIANGPQKGSDLSYGHSGYTGTFTWIDPLYDMVYVFLSNRVYPTRDNGKISEMNIRTEVGNQIYKTILGE</sequence>
<dbReference type="Pfam" id="PF00144">
    <property type="entry name" value="Beta-lactamase"/>
    <property type="match status" value="2"/>
</dbReference>
<accession>A0A2Z4GDC3</accession>
<dbReference type="InterPro" id="IPR002772">
    <property type="entry name" value="Glyco_hydro_3_C"/>
</dbReference>
<dbReference type="GO" id="GO:0005975">
    <property type="term" value="P:carbohydrate metabolic process"/>
    <property type="evidence" value="ECO:0007669"/>
    <property type="project" value="InterPro"/>
</dbReference>
<name>A0A2Z4GDC3_9BACT</name>
<comment type="similarity">
    <text evidence="2 6">Belongs to the glycosyl hydrolase 3 family.</text>
</comment>
<dbReference type="InterPro" id="IPR017853">
    <property type="entry name" value="GH"/>
</dbReference>
<dbReference type="GO" id="GO:0009254">
    <property type="term" value="P:peptidoglycan turnover"/>
    <property type="evidence" value="ECO:0007669"/>
    <property type="project" value="TreeGrafter"/>
</dbReference>
<proteinExistence type="inferred from homology"/>
<evidence type="ECO:0000259" key="10">
    <source>
        <dbReference type="Pfam" id="PF01915"/>
    </source>
</evidence>
<dbReference type="Gene3D" id="3.40.710.10">
    <property type="entry name" value="DD-peptidase/beta-lactamase superfamily"/>
    <property type="match status" value="1"/>
</dbReference>
<keyword evidence="12" id="KW-1185">Reference proteome</keyword>
<dbReference type="SUPFAM" id="SSF56601">
    <property type="entry name" value="beta-lactamase/transpeptidase-like"/>
    <property type="match status" value="1"/>
</dbReference>
<keyword evidence="4 6" id="KW-0378">Hydrolase</keyword>
<dbReference type="Gene3D" id="3.20.20.300">
    <property type="entry name" value="Glycoside hydrolase, family 3, N-terminal domain"/>
    <property type="match status" value="1"/>
</dbReference>
<keyword evidence="5 6" id="KW-0326">Glycosidase</keyword>
<dbReference type="PANTHER" id="PTHR30480">
    <property type="entry name" value="BETA-HEXOSAMINIDASE-RELATED"/>
    <property type="match status" value="1"/>
</dbReference>
<evidence type="ECO:0000256" key="5">
    <source>
        <dbReference type="ARBA" id="ARBA00023295"/>
    </source>
</evidence>
<dbReference type="GO" id="GO:0004563">
    <property type="term" value="F:beta-N-acetylhexosaminidase activity"/>
    <property type="evidence" value="ECO:0007669"/>
    <property type="project" value="UniProtKB-EC"/>
</dbReference>
<dbReference type="PROSITE" id="PS00775">
    <property type="entry name" value="GLYCOSYL_HYDROL_F3"/>
    <property type="match status" value="1"/>
</dbReference>
<evidence type="ECO:0000256" key="6">
    <source>
        <dbReference type="RuleBase" id="RU361161"/>
    </source>
</evidence>
<dbReference type="Pfam" id="PF00933">
    <property type="entry name" value="Glyco_hydro_3"/>
    <property type="match status" value="1"/>
</dbReference>
<dbReference type="InterPro" id="IPR036881">
    <property type="entry name" value="Glyco_hydro_3_C_sf"/>
</dbReference>
<evidence type="ECO:0000259" key="9">
    <source>
        <dbReference type="Pfam" id="PF00933"/>
    </source>
</evidence>
<dbReference type="AlphaFoldDB" id="A0A2Z4GDC3"/>
<protein>
    <recommendedName>
        <fullName evidence="3">beta-N-acetylhexosaminidase</fullName>
        <ecNumber evidence="3">3.2.1.52</ecNumber>
    </recommendedName>
</protein>
<dbReference type="InterPro" id="IPR001764">
    <property type="entry name" value="Glyco_hydro_3_N"/>
</dbReference>
<keyword evidence="7" id="KW-0732">Signal</keyword>
<dbReference type="InterPro" id="IPR050226">
    <property type="entry name" value="NagZ_Beta-hexosaminidase"/>
</dbReference>
<feature type="domain" description="Glycoside hydrolase family 3 N-terminal" evidence="9">
    <location>
        <begin position="43"/>
        <end position="360"/>
    </location>
</feature>
<organism evidence="11 12">
    <name type="scientific">Arcticibacterium luteifluviistationis</name>
    <dbReference type="NCBI Taxonomy" id="1784714"/>
    <lineage>
        <taxon>Bacteria</taxon>
        <taxon>Pseudomonadati</taxon>
        <taxon>Bacteroidota</taxon>
        <taxon>Cytophagia</taxon>
        <taxon>Cytophagales</taxon>
        <taxon>Leadbetterellaceae</taxon>
        <taxon>Arcticibacterium</taxon>
    </lineage>
</organism>
<dbReference type="EC" id="3.2.1.52" evidence="3"/>
<evidence type="ECO:0000256" key="7">
    <source>
        <dbReference type="SAM" id="SignalP"/>
    </source>
</evidence>
<feature type="domain" description="Glycoside hydrolase family 3 C-terminal" evidence="10">
    <location>
        <begin position="400"/>
        <end position="559"/>
    </location>
</feature>
<dbReference type="OrthoDB" id="9805821at2"/>
<dbReference type="InterPro" id="IPR019800">
    <property type="entry name" value="Glyco_hydro_3_AS"/>
</dbReference>
<evidence type="ECO:0000256" key="4">
    <source>
        <dbReference type="ARBA" id="ARBA00022801"/>
    </source>
</evidence>